<evidence type="ECO:0000313" key="2">
    <source>
        <dbReference type="EMBL" id="QNE18879.1"/>
    </source>
</evidence>
<evidence type="ECO:0000256" key="1">
    <source>
        <dbReference type="SAM" id="MobiDB-lite"/>
    </source>
</evidence>
<reference evidence="3" key="1">
    <citation type="submission" date="2019-09" db="EMBL/GenBank/DDBJ databases">
        <title>Antimicrobial potential of Antarctic Bacteria.</title>
        <authorList>
            <person name="Benaud N."/>
            <person name="Edwards R.J."/>
            <person name="Ferrari B.C."/>
        </authorList>
    </citation>
    <scope>NUCLEOTIDE SEQUENCE [LARGE SCALE GENOMIC DNA]</scope>
    <source>
        <strain evidence="3">SPB151</strain>
    </source>
</reference>
<dbReference type="KEGG" id="kqi:F1D05_14385"/>
<gene>
    <name evidence="2" type="ORF">F1D05_14385</name>
</gene>
<feature type="region of interest" description="Disordered" evidence="1">
    <location>
        <begin position="74"/>
        <end position="96"/>
    </location>
</feature>
<dbReference type="AlphaFoldDB" id="A0A7G6WY14"/>
<protein>
    <submittedName>
        <fullName evidence="2">Uncharacterized protein</fullName>
    </submittedName>
</protein>
<accession>A0A7G6WY14</accession>
<dbReference type="RefSeq" id="WP_185448177.1">
    <property type="nucleotide sequence ID" value="NZ_CP043661.1"/>
</dbReference>
<evidence type="ECO:0000313" key="3">
    <source>
        <dbReference type="Proteomes" id="UP000515563"/>
    </source>
</evidence>
<reference evidence="2 3" key="2">
    <citation type="journal article" date="2020" name="Microbiol. Resour. Announc.">
        <title>Antarctic desert soil bacteria exhibit high novel natural product potential, evaluated through long-read genome sequencing and comparative genomics.</title>
        <authorList>
            <person name="Benaud N."/>
            <person name="Edwards R.J."/>
            <person name="Amos T.G."/>
            <person name="D'Agostino P.M."/>
            <person name="Gutierrez-Chavez C."/>
            <person name="Montgomery K."/>
            <person name="Nicetic I."/>
            <person name="Ferrari B.C."/>
        </authorList>
    </citation>
    <scope>NUCLEOTIDE SEQUENCE [LARGE SCALE GENOMIC DNA]</scope>
    <source>
        <strain evidence="2 3">SPB151</strain>
    </source>
</reference>
<sequence length="96" mass="10072">MRARFEATLRAPNMDSLFTATIASCGDVPELVTKVERLASRYANLVAACRAGLVWAVENGDPTDRDTPWGFVADALPPAPAGHPLHTPSVEGGGVA</sequence>
<dbReference type="EMBL" id="CP043661">
    <property type="protein sequence ID" value="QNE18879.1"/>
    <property type="molecule type" value="Genomic_DNA"/>
</dbReference>
<name>A0A7G6WY14_9ACTN</name>
<keyword evidence="3" id="KW-1185">Reference proteome</keyword>
<dbReference type="Proteomes" id="UP000515563">
    <property type="component" value="Chromosome"/>
</dbReference>
<proteinExistence type="predicted"/>
<organism evidence="2 3">
    <name type="scientific">Kribbella qitaiheensis</name>
    <dbReference type="NCBI Taxonomy" id="1544730"/>
    <lineage>
        <taxon>Bacteria</taxon>
        <taxon>Bacillati</taxon>
        <taxon>Actinomycetota</taxon>
        <taxon>Actinomycetes</taxon>
        <taxon>Propionibacteriales</taxon>
        <taxon>Kribbellaceae</taxon>
        <taxon>Kribbella</taxon>
    </lineage>
</organism>